<dbReference type="EMBL" id="KQ096115">
    <property type="protein sequence ID" value="KMS94101.1"/>
    <property type="molecule type" value="Genomic_DNA"/>
</dbReference>
<evidence type="ECO:0000313" key="2">
    <source>
        <dbReference type="EMBL" id="KMS94101.1"/>
    </source>
</evidence>
<feature type="non-terminal residue" evidence="2">
    <location>
        <position position="277"/>
    </location>
</feature>
<dbReference type="PANTHER" id="PTHR11102">
    <property type="entry name" value="SEL-1-LIKE PROTEIN"/>
    <property type="match status" value="1"/>
</dbReference>
<protein>
    <submittedName>
        <fullName evidence="2">Uncharacterized protein</fullName>
    </submittedName>
</protein>
<organism evidence="2 3">
    <name type="scientific">Beta vulgaris subsp. vulgaris</name>
    <name type="common">Beet</name>
    <dbReference type="NCBI Taxonomy" id="3555"/>
    <lineage>
        <taxon>Eukaryota</taxon>
        <taxon>Viridiplantae</taxon>
        <taxon>Streptophyta</taxon>
        <taxon>Embryophyta</taxon>
        <taxon>Tracheophyta</taxon>
        <taxon>Spermatophyta</taxon>
        <taxon>Magnoliopsida</taxon>
        <taxon>eudicotyledons</taxon>
        <taxon>Gunneridae</taxon>
        <taxon>Pentapetalae</taxon>
        <taxon>Caryophyllales</taxon>
        <taxon>Chenopodiaceae</taxon>
        <taxon>Betoideae</taxon>
        <taxon>Beta</taxon>
    </lineage>
</organism>
<dbReference type="Proteomes" id="UP000035740">
    <property type="component" value="Unassembled WGS sequence"/>
</dbReference>
<dbReference type="Gene3D" id="1.25.40.10">
    <property type="entry name" value="Tetratricopeptide repeat domain"/>
    <property type="match status" value="1"/>
</dbReference>
<evidence type="ECO:0000256" key="1">
    <source>
        <dbReference type="ARBA" id="ARBA00038101"/>
    </source>
</evidence>
<feature type="non-terminal residue" evidence="2">
    <location>
        <position position="1"/>
    </location>
</feature>
<dbReference type="InterPro" id="IPR006597">
    <property type="entry name" value="Sel1-like"/>
</dbReference>
<dbReference type="SMART" id="SM00671">
    <property type="entry name" value="SEL1"/>
    <property type="match status" value="2"/>
</dbReference>
<accession>A0A0J8AZG0</accession>
<evidence type="ECO:0000313" key="3">
    <source>
        <dbReference type="Proteomes" id="UP000035740"/>
    </source>
</evidence>
<comment type="similarity">
    <text evidence="1">Belongs to the sel-1 family.</text>
</comment>
<keyword evidence="3" id="KW-1185">Reference proteome</keyword>
<dbReference type="Pfam" id="PF08238">
    <property type="entry name" value="Sel1"/>
    <property type="match status" value="4"/>
</dbReference>
<dbReference type="InterPro" id="IPR011990">
    <property type="entry name" value="TPR-like_helical_dom_sf"/>
</dbReference>
<name>A0A0J8AZG0_BETVV</name>
<sequence>EASKLRLENDTYVEKAICDLDNAAKAGCVTSQMLLAGIYLSPLFPMKAKAMFYLSLAAEKFHYARFLKCALMCNVKEFAKMTLDRDQHFDQAEVNRGFFETKLAAIQGNVHCQFLLAQCYQRGIIVDADFPEARRWLKHSASAGNPDAAQLLAFLSSGSEANHWTRAAIDSCSKDVLFPEKLETIEPNELSELLRKAADSGNQFAMVLYALRCENYSEKLQWMEKAANLGVPRWVIYFLSANNHSISGLRDGLQYLYKTEIMLRPGLNGLKGPQKAV</sequence>
<gene>
    <name evidence="2" type="ORF">BVRB_024790</name>
</gene>
<reference evidence="2 3" key="1">
    <citation type="journal article" date="2014" name="Nature">
        <title>The genome of the recently domesticated crop plant sugar beet (Beta vulgaris).</title>
        <authorList>
            <person name="Dohm J.C."/>
            <person name="Minoche A.E."/>
            <person name="Holtgrawe D."/>
            <person name="Capella-Gutierrez S."/>
            <person name="Zakrzewski F."/>
            <person name="Tafer H."/>
            <person name="Rupp O."/>
            <person name="Sorensen T.R."/>
            <person name="Stracke R."/>
            <person name="Reinhardt R."/>
            <person name="Goesmann A."/>
            <person name="Kraft T."/>
            <person name="Schulz B."/>
            <person name="Stadler P.F."/>
            <person name="Schmidt T."/>
            <person name="Gabaldon T."/>
            <person name="Lehrach H."/>
            <person name="Weisshaar B."/>
            <person name="Himmelbauer H."/>
        </authorList>
    </citation>
    <scope>NUCLEOTIDE SEQUENCE [LARGE SCALE GENOMIC DNA]</scope>
    <source>
        <tissue evidence="2">Taproot</tissue>
    </source>
</reference>
<dbReference type="InterPro" id="IPR050767">
    <property type="entry name" value="Sel1_AlgK"/>
</dbReference>
<dbReference type="SUPFAM" id="SSF81901">
    <property type="entry name" value="HCP-like"/>
    <property type="match status" value="1"/>
</dbReference>
<dbReference type="AlphaFoldDB" id="A0A0J8AZG0"/>
<proteinExistence type="inferred from homology"/>
<dbReference type="PANTHER" id="PTHR11102:SF160">
    <property type="entry name" value="ERAD-ASSOCIATED E3 UBIQUITIN-PROTEIN LIGASE COMPONENT HRD3"/>
    <property type="match status" value="1"/>
</dbReference>